<comment type="caution">
    <text evidence="1">The sequence shown here is derived from an EMBL/GenBank/DDBJ whole genome shotgun (WGS) entry which is preliminary data.</text>
</comment>
<evidence type="ECO:0000313" key="1">
    <source>
        <dbReference type="EMBL" id="MDI6105622.1"/>
    </source>
</evidence>
<proteinExistence type="predicted"/>
<sequence length="199" mass="21456">MEPVISLLLGLCNVLARGAEEFSSWSGDRWVAVAAMTVAALAALGTFWQAAEARGAKNLARQALGEARRSADAASAAVVAAQNSAAQAQRVADIEAGRDHAERRRAIVGRFEIRNGQRLASLKNMGQQSFRVKAMAIRAGGGSSLQADNVELRPSAARVRRLRCDLDPCRRNLKDSTFLPMANVHAQKRILRTHIGSSR</sequence>
<reference evidence="1 2" key="1">
    <citation type="submission" date="2023-05" db="EMBL/GenBank/DDBJ databases">
        <title>Actinoplanes sp. NEAU-A12 genome sequencing.</title>
        <authorList>
            <person name="Wang Z.-S."/>
        </authorList>
    </citation>
    <scope>NUCLEOTIDE SEQUENCE [LARGE SCALE GENOMIC DNA]</scope>
    <source>
        <strain evidence="1 2">NEAU-A12</strain>
    </source>
</reference>
<evidence type="ECO:0000313" key="2">
    <source>
        <dbReference type="Proteomes" id="UP001241758"/>
    </source>
</evidence>
<accession>A0ABT6X0Z2</accession>
<name>A0ABT6X0Z2_9ACTN</name>
<dbReference type="RefSeq" id="WP_282767090.1">
    <property type="nucleotide sequence ID" value="NZ_JASCTH010000050.1"/>
</dbReference>
<organism evidence="1 2">
    <name type="scientific">Actinoplanes sandaracinus</name>
    <dbReference type="NCBI Taxonomy" id="3045177"/>
    <lineage>
        <taxon>Bacteria</taxon>
        <taxon>Bacillati</taxon>
        <taxon>Actinomycetota</taxon>
        <taxon>Actinomycetes</taxon>
        <taxon>Micromonosporales</taxon>
        <taxon>Micromonosporaceae</taxon>
        <taxon>Actinoplanes</taxon>
    </lineage>
</organism>
<keyword evidence="2" id="KW-1185">Reference proteome</keyword>
<dbReference type="Proteomes" id="UP001241758">
    <property type="component" value="Unassembled WGS sequence"/>
</dbReference>
<dbReference type="EMBL" id="JASCTH010000050">
    <property type="protein sequence ID" value="MDI6105622.1"/>
    <property type="molecule type" value="Genomic_DNA"/>
</dbReference>
<protein>
    <submittedName>
        <fullName evidence="1">Uncharacterized protein</fullName>
    </submittedName>
</protein>
<gene>
    <name evidence="1" type="ORF">QLQ12_44285</name>
</gene>